<dbReference type="InParanoid" id="A0A0D0CRV8"/>
<protein>
    <submittedName>
        <fullName evidence="2">Uncharacterized protein</fullName>
    </submittedName>
</protein>
<sequence>MPHPMVKPPSMTLDLPPLLKQNDTLVLPSSPAEPSPNSQLGYLSSSRESKTPPCSQQLIRKCPRTPSDIFASVPPSPAVVSANANITFSNRPGSRSAPTAQDSHPHAPPHRVETLVGQVLVNQMGRVPCLHSAAAHSNTEDEDEKGEWPPTRGRHATKGKGKEQVVPEHHEFSQRKPRYKTEVRDAVARPPHIKGAHSVT</sequence>
<reference evidence="3" key="2">
    <citation type="submission" date="2015-01" db="EMBL/GenBank/DDBJ databases">
        <title>Evolutionary Origins and Diversification of the Mycorrhizal Mutualists.</title>
        <authorList>
            <consortium name="DOE Joint Genome Institute"/>
            <consortium name="Mycorrhizal Genomics Consortium"/>
            <person name="Kohler A."/>
            <person name="Kuo A."/>
            <person name="Nagy L.G."/>
            <person name="Floudas D."/>
            <person name="Copeland A."/>
            <person name="Barry K.W."/>
            <person name="Cichocki N."/>
            <person name="Veneault-Fourrey C."/>
            <person name="LaButti K."/>
            <person name="Lindquist E.A."/>
            <person name="Lipzen A."/>
            <person name="Lundell T."/>
            <person name="Morin E."/>
            <person name="Murat C."/>
            <person name="Riley R."/>
            <person name="Ohm R."/>
            <person name="Sun H."/>
            <person name="Tunlid A."/>
            <person name="Henrissat B."/>
            <person name="Grigoriev I.V."/>
            <person name="Hibbett D.S."/>
            <person name="Martin F."/>
        </authorList>
    </citation>
    <scope>NUCLEOTIDE SEQUENCE [LARGE SCALE GENOMIC DNA]</scope>
    <source>
        <strain evidence="3">Ve08.2h10</strain>
    </source>
</reference>
<feature type="compositionally biased region" description="Polar residues" evidence="1">
    <location>
        <begin position="35"/>
        <end position="58"/>
    </location>
</feature>
<accession>A0A0D0CRV8</accession>
<feature type="region of interest" description="Disordered" evidence="1">
    <location>
        <begin position="87"/>
        <end position="110"/>
    </location>
</feature>
<feature type="region of interest" description="Disordered" evidence="1">
    <location>
        <begin position="1"/>
        <end position="70"/>
    </location>
</feature>
<dbReference type="OrthoDB" id="435460at2759"/>
<dbReference type="Proteomes" id="UP000054538">
    <property type="component" value="Unassembled WGS sequence"/>
</dbReference>
<evidence type="ECO:0000313" key="3">
    <source>
        <dbReference type="Proteomes" id="UP000054538"/>
    </source>
</evidence>
<feature type="region of interest" description="Disordered" evidence="1">
    <location>
        <begin position="132"/>
        <end position="200"/>
    </location>
</feature>
<evidence type="ECO:0000313" key="2">
    <source>
        <dbReference type="EMBL" id="KIK73551.1"/>
    </source>
</evidence>
<gene>
    <name evidence="2" type="ORF">PAXRUDRAFT_20730</name>
</gene>
<dbReference type="AlphaFoldDB" id="A0A0D0CRV8"/>
<name>A0A0D0CRV8_9AGAM</name>
<proteinExistence type="predicted"/>
<reference evidence="2 3" key="1">
    <citation type="submission" date="2014-04" db="EMBL/GenBank/DDBJ databases">
        <authorList>
            <consortium name="DOE Joint Genome Institute"/>
            <person name="Kuo A."/>
            <person name="Kohler A."/>
            <person name="Jargeat P."/>
            <person name="Nagy L.G."/>
            <person name="Floudas D."/>
            <person name="Copeland A."/>
            <person name="Barry K.W."/>
            <person name="Cichocki N."/>
            <person name="Veneault-Fourrey C."/>
            <person name="LaButti K."/>
            <person name="Lindquist E.A."/>
            <person name="Lipzen A."/>
            <person name="Lundell T."/>
            <person name="Morin E."/>
            <person name="Murat C."/>
            <person name="Sun H."/>
            <person name="Tunlid A."/>
            <person name="Henrissat B."/>
            <person name="Grigoriev I.V."/>
            <person name="Hibbett D.S."/>
            <person name="Martin F."/>
            <person name="Nordberg H.P."/>
            <person name="Cantor M.N."/>
            <person name="Hua S.X."/>
        </authorList>
    </citation>
    <scope>NUCLEOTIDE SEQUENCE [LARGE SCALE GENOMIC DNA]</scope>
    <source>
        <strain evidence="2 3">Ve08.2h10</strain>
    </source>
</reference>
<dbReference type="HOGENOM" id="CLU_1366650_0_0_1"/>
<evidence type="ECO:0000256" key="1">
    <source>
        <dbReference type="SAM" id="MobiDB-lite"/>
    </source>
</evidence>
<feature type="compositionally biased region" description="Basic and acidic residues" evidence="1">
    <location>
        <begin position="160"/>
        <end position="187"/>
    </location>
</feature>
<dbReference type="EMBL" id="KN829631">
    <property type="protein sequence ID" value="KIK73551.1"/>
    <property type="molecule type" value="Genomic_DNA"/>
</dbReference>
<keyword evidence="3" id="KW-1185">Reference proteome</keyword>
<organism evidence="2 3">
    <name type="scientific">Paxillus rubicundulus Ve08.2h10</name>
    <dbReference type="NCBI Taxonomy" id="930991"/>
    <lineage>
        <taxon>Eukaryota</taxon>
        <taxon>Fungi</taxon>
        <taxon>Dikarya</taxon>
        <taxon>Basidiomycota</taxon>
        <taxon>Agaricomycotina</taxon>
        <taxon>Agaricomycetes</taxon>
        <taxon>Agaricomycetidae</taxon>
        <taxon>Boletales</taxon>
        <taxon>Paxilineae</taxon>
        <taxon>Paxillaceae</taxon>
        <taxon>Paxillus</taxon>
    </lineage>
</organism>
<feature type="compositionally biased region" description="Basic residues" evidence="1">
    <location>
        <begin position="191"/>
        <end position="200"/>
    </location>
</feature>
<feature type="compositionally biased region" description="Polar residues" evidence="1">
    <location>
        <begin position="87"/>
        <end position="102"/>
    </location>
</feature>